<accession>F8JZR0</accession>
<dbReference type="HOGENOM" id="CLU_207983_0_0_11"/>
<gene>
    <name evidence="2" type="ordered locus">SCATT_19770</name>
</gene>
<dbReference type="EMBL" id="CP003219">
    <property type="protein sequence ID" value="AEW94348.1"/>
    <property type="molecule type" value="Genomic_DNA"/>
</dbReference>
<feature type="transmembrane region" description="Helical" evidence="1">
    <location>
        <begin position="36"/>
        <end position="52"/>
    </location>
</feature>
<evidence type="ECO:0000313" key="3">
    <source>
        <dbReference type="Proteomes" id="UP000007842"/>
    </source>
</evidence>
<reference evidence="3" key="1">
    <citation type="submission" date="2011-12" db="EMBL/GenBank/DDBJ databases">
        <title>Complete genome sequence of Streptomyces cattleya strain DSM 46488.</title>
        <authorList>
            <person name="Ou H.-Y."/>
            <person name="Li P."/>
            <person name="Zhao C."/>
            <person name="O'Hagan D."/>
            <person name="Deng Z."/>
        </authorList>
    </citation>
    <scope>NUCLEOTIDE SEQUENCE [LARGE SCALE GENOMIC DNA]</scope>
    <source>
        <strain evidence="3">ATCC 35852 / DSM 46488 / JCM 4925 / NBRC 14057 / NRRL 8057</strain>
    </source>
</reference>
<dbReference type="STRING" id="1003195.SCATT_19770"/>
<feature type="transmembrane region" description="Helical" evidence="1">
    <location>
        <begin position="12"/>
        <end position="30"/>
    </location>
</feature>
<protein>
    <submittedName>
        <fullName evidence="2">Uncharacterized protein</fullName>
    </submittedName>
</protein>
<dbReference type="Proteomes" id="UP000007842">
    <property type="component" value="Chromosome"/>
</dbReference>
<name>F8JZR0_STREN</name>
<dbReference type="RefSeq" id="WP_014142741.1">
    <property type="nucleotide sequence ID" value="NC_016111.1"/>
</dbReference>
<proteinExistence type="predicted"/>
<dbReference type="KEGG" id="sct:SCAT_1986"/>
<keyword evidence="1" id="KW-0472">Membrane</keyword>
<keyword evidence="3" id="KW-1185">Reference proteome</keyword>
<evidence type="ECO:0000256" key="1">
    <source>
        <dbReference type="SAM" id="Phobius"/>
    </source>
</evidence>
<keyword evidence="1" id="KW-0812">Transmembrane</keyword>
<keyword evidence="1" id="KW-1133">Transmembrane helix</keyword>
<dbReference type="AlphaFoldDB" id="F8JZR0"/>
<accession>G8WWE1</accession>
<organism evidence="2 3">
    <name type="scientific">Streptantibioticus cattleyicolor (strain ATCC 35852 / DSM 46488 / JCM 4925 / NBRC 14057 / NRRL 8057)</name>
    <name type="common">Streptomyces cattleya</name>
    <dbReference type="NCBI Taxonomy" id="1003195"/>
    <lineage>
        <taxon>Bacteria</taxon>
        <taxon>Bacillati</taxon>
        <taxon>Actinomycetota</taxon>
        <taxon>Actinomycetes</taxon>
        <taxon>Kitasatosporales</taxon>
        <taxon>Streptomycetaceae</taxon>
        <taxon>Streptantibioticus</taxon>
    </lineage>
</organism>
<sequence length="58" mass="6166">MRRRDVRAVAEVAGWWAGLLVLWLMLISTVDVLETAIGAVAALLGAVSAYVARRAVTG</sequence>
<evidence type="ECO:0000313" key="2">
    <source>
        <dbReference type="EMBL" id="AEW94348.1"/>
    </source>
</evidence>
<dbReference type="KEGG" id="scy:SCATT_19770"/>
<dbReference type="PATRIC" id="fig|1003195.11.peg.3515"/>